<dbReference type="RefSeq" id="WP_055053159.1">
    <property type="nucleotide sequence ID" value="NZ_CYZA01000006.1"/>
</dbReference>
<sequence length="402" mass="46807">MLRSENLYEILDKYFSQIQKNSYYKREVQKFLMKKYEYSDIEYMQYIIGAKSKDEIPDNEMYWLIDAFNNVFRTNMEMKTYFSDKEIVRFSSLKADYLKTDIYPIRISPVIEIAEDQWVTKISIDLLKEFYDNQLIIYNPRTQRQLKQRRRGQDVSYTIDIVSSSVKAIEGLMSKGEFVPNALTLNLNVDDPEVDFDIVGSELILNSGKFDIIDGFHRFRAAINTKIKNPDFQFNFILNIMNFTEDKACQYIEQEDKRNKISKSYLASMDKSSPTNIIIDKLNNTLDSPVRGKIERAHRGEIDRATLFSLLEFILKTKNMNRSQCIKTAVFIINILKIVQENNPDVVFDDTTMPVVLYGSSISKDAYECAEKIESALGKDVPIINSVTNMKVNKIKALFEEV</sequence>
<evidence type="ECO:0000313" key="2">
    <source>
        <dbReference type="Proteomes" id="UP000095447"/>
    </source>
</evidence>
<evidence type="ECO:0008006" key="3">
    <source>
        <dbReference type="Google" id="ProtNLM"/>
    </source>
</evidence>
<proteinExistence type="predicted"/>
<gene>
    <name evidence="1" type="ORF">ERS852395_01413</name>
</gene>
<dbReference type="Proteomes" id="UP000095447">
    <property type="component" value="Unassembled WGS sequence"/>
</dbReference>
<dbReference type="EMBL" id="CYZA01000006">
    <property type="protein sequence ID" value="CUN82056.1"/>
    <property type="molecule type" value="Genomic_DNA"/>
</dbReference>
<evidence type="ECO:0000313" key="1">
    <source>
        <dbReference type="EMBL" id="CUN82056.1"/>
    </source>
</evidence>
<protein>
    <recommendedName>
        <fullName evidence="3">DGQHR domain-containing protein</fullName>
    </recommendedName>
</protein>
<name>A0A174A3C1_9FIRM</name>
<dbReference type="AlphaFoldDB" id="A0A174A3C1"/>
<reference evidence="1 2" key="1">
    <citation type="submission" date="2015-09" db="EMBL/GenBank/DDBJ databases">
        <authorList>
            <consortium name="Pathogen Informatics"/>
        </authorList>
    </citation>
    <scope>NUCLEOTIDE SEQUENCE [LARGE SCALE GENOMIC DNA]</scope>
    <source>
        <strain evidence="1 2">2789STDY5608838</strain>
    </source>
</reference>
<organism evidence="1 2">
    <name type="scientific">Blautia obeum</name>
    <dbReference type="NCBI Taxonomy" id="40520"/>
    <lineage>
        <taxon>Bacteria</taxon>
        <taxon>Bacillati</taxon>
        <taxon>Bacillota</taxon>
        <taxon>Clostridia</taxon>
        <taxon>Lachnospirales</taxon>
        <taxon>Lachnospiraceae</taxon>
        <taxon>Blautia</taxon>
    </lineage>
</organism>
<accession>A0A174A3C1</accession>